<dbReference type="STRING" id="1555112.LIP_0498"/>
<dbReference type="EMBL" id="AP014924">
    <property type="protein sequence ID" value="BAS26355.1"/>
    <property type="molecule type" value="Genomic_DNA"/>
</dbReference>
<dbReference type="KEGG" id="lpil:LIP_0498"/>
<reference evidence="4" key="2">
    <citation type="journal article" date="2016" name="Int. J. Syst. Evol. Microbiol.">
        <title>Complete genome sequence and cell structure of Limnochorda pilosa, a Gram-negative spore-former within the phylum Firmicutes.</title>
        <authorList>
            <person name="Watanabe M."/>
            <person name="Kojima H."/>
            <person name="Fukui M."/>
        </authorList>
    </citation>
    <scope>NUCLEOTIDE SEQUENCE [LARGE SCALE GENOMIC DNA]</scope>
    <source>
        <strain evidence="4">HC45</strain>
    </source>
</reference>
<dbReference type="AlphaFoldDB" id="A0A0K2SGY7"/>
<dbReference type="GO" id="GO:0006508">
    <property type="term" value="P:proteolysis"/>
    <property type="evidence" value="ECO:0007669"/>
    <property type="project" value="InterPro"/>
</dbReference>
<feature type="domain" description="Tail specific protease" evidence="2">
    <location>
        <begin position="277"/>
        <end position="443"/>
    </location>
</feature>
<accession>A0A0K2SGY7</accession>
<dbReference type="InterPro" id="IPR006311">
    <property type="entry name" value="TAT_signal"/>
</dbReference>
<keyword evidence="1" id="KW-0732">Signal</keyword>
<name>A0A0K2SGY7_LIMPI</name>
<protein>
    <recommendedName>
        <fullName evidence="2">Tail specific protease domain-containing protein</fullName>
    </recommendedName>
</protein>
<organism evidence="3 4">
    <name type="scientific">Limnochorda pilosa</name>
    <dbReference type="NCBI Taxonomy" id="1555112"/>
    <lineage>
        <taxon>Bacteria</taxon>
        <taxon>Bacillati</taxon>
        <taxon>Bacillota</taxon>
        <taxon>Limnochordia</taxon>
        <taxon>Limnochordales</taxon>
        <taxon>Limnochordaceae</taxon>
        <taxon>Limnochorda</taxon>
    </lineage>
</organism>
<feature type="chain" id="PRO_5005486907" description="Tail specific protease domain-containing protein" evidence="1">
    <location>
        <begin position="33"/>
        <end position="478"/>
    </location>
</feature>
<dbReference type="Gene3D" id="3.90.226.10">
    <property type="entry name" value="2-enoyl-CoA Hydratase, Chain A, domain 1"/>
    <property type="match status" value="1"/>
</dbReference>
<evidence type="ECO:0000256" key="1">
    <source>
        <dbReference type="SAM" id="SignalP"/>
    </source>
</evidence>
<evidence type="ECO:0000259" key="2">
    <source>
        <dbReference type="Pfam" id="PF03572"/>
    </source>
</evidence>
<reference evidence="4" key="1">
    <citation type="submission" date="2015-07" db="EMBL/GenBank/DDBJ databases">
        <title>Complete genome sequence and phylogenetic analysis of Limnochorda pilosa.</title>
        <authorList>
            <person name="Watanabe M."/>
            <person name="Kojima H."/>
            <person name="Fukui M."/>
        </authorList>
    </citation>
    <scope>NUCLEOTIDE SEQUENCE [LARGE SCALE GENOMIC DNA]</scope>
    <source>
        <strain evidence="4">HC45</strain>
    </source>
</reference>
<keyword evidence="4" id="KW-1185">Reference proteome</keyword>
<dbReference type="InterPro" id="IPR029045">
    <property type="entry name" value="ClpP/crotonase-like_dom_sf"/>
</dbReference>
<dbReference type="RefSeq" id="WP_068133830.1">
    <property type="nucleotide sequence ID" value="NZ_AP014924.1"/>
</dbReference>
<evidence type="ECO:0000313" key="4">
    <source>
        <dbReference type="Proteomes" id="UP000065807"/>
    </source>
</evidence>
<dbReference type="GO" id="GO:0008236">
    <property type="term" value="F:serine-type peptidase activity"/>
    <property type="evidence" value="ECO:0007669"/>
    <property type="project" value="InterPro"/>
</dbReference>
<dbReference type="OrthoDB" id="3177522at2"/>
<proteinExistence type="predicted"/>
<dbReference type="Proteomes" id="UP000065807">
    <property type="component" value="Chromosome"/>
</dbReference>
<feature type="signal peptide" evidence="1">
    <location>
        <begin position="1"/>
        <end position="32"/>
    </location>
</feature>
<dbReference type="Pfam" id="PF03572">
    <property type="entry name" value="Peptidase_S41"/>
    <property type="match status" value="1"/>
</dbReference>
<gene>
    <name evidence="3" type="ORF">LIP_0498</name>
</gene>
<dbReference type="SUPFAM" id="SSF52096">
    <property type="entry name" value="ClpP/crotonase"/>
    <property type="match status" value="1"/>
</dbReference>
<dbReference type="InterPro" id="IPR005151">
    <property type="entry name" value="Tail-specific_protease"/>
</dbReference>
<sequence>MAHPLTRRRAFLKLLGAALLLRLLAGAPAARAAEPWFSSEQMQVDLRFLIRTLQEVHPALAKLEQRAAFEAKAQEALQGLPPFMSRGDFAFVAARVLQALPDPDAHTMMGYSSDGLVLSVRFRWTSDGLVVVQAEPDAPLRTGDAVVRMGGFTPPRLLEQLRPFIPAENDGWIRARGESLIHRVFVLRNLGAVAEDGSVEVVVRRPAATAADEPSEPGATPAPEVEEEISIRLVGSAALAALTPEEPQRPWFGWRIEPEHSLGLFWLDRCEDTPGYRSAVDAFFEAVHSSGVQKVAIDVRRNGGGNSAVMDAFLKYVPADAVRTYGGEIRFSAQADEQRGYTLVTRLAHWFSRLGSQTVRTPRPPRPELTFAGDLYVLTSEHTFSSAVWIATVLSDNGLATVVGEPTGGAPSGYGDILSFTLPESGLRFTVSHKRWIRPNPERDPANSLVPDHLVPTTVEDIRLQRDPQLEWVRAAGI</sequence>
<evidence type="ECO:0000313" key="3">
    <source>
        <dbReference type="EMBL" id="BAS26355.1"/>
    </source>
</evidence>
<dbReference type="PROSITE" id="PS51318">
    <property type="entry name" value="TAT"/>
    <property type="match status" value="1"/>
</dbReference>